<evidence type="ECO:0000256" key="1">
    <source>
        <dbReference type="SAM" id="MobiDB-lite"/>
    </source>
</evidence>
<accession>A0A9W8EF19</accession>
<name>A0A9W8EF19_9FUNG</name>
<feature type="compositionally biased region" description="Basic and acidic residues" evidence="1">
    <location>
        <begin position="7"/>
        <end position="21"/>
    </location>
</feature>
<reference evidence="2" key="1">
    <citation type="submission" date="2022-07" db="EMBL/GenBank/DDBJ databases">
        <title>Phylogenomic reconstructions and comparative analyses of Kickxellomycotina fungi.</title>
        <authorList>
            <person name="Reynolds N.K."/>
            <person name="Stajich J.E."/>
            <person name="Barry K."/>
            <person name="Grigoriev I.V."/>
            <person name="Crous P."/>
            <person name="Smith M.E."/>
        </authorList>
    </citation>
    <scope>NUCLEOTIDE SEQUENCE</scope>
    <source>
        <strain evidence="2">RSA 567</strain>
    </source>
</reference>
<comment type="caution">
    <text evidence="2">The sequence shown here is derived from an EMBL/GenBank/DDBJ whole genome shotgun (WGS) entry which is preliminary data.</text>
</comment>
<organism evidence="2 3">
    <name type="scientific">Dimargaris verticillata</name>
    <dbReference type="NCBI Taxonomy" id="2761393"/>
    <lineage>
        <taxon>Eukaryota</taxon>
        <taxon>Fungi</taxon>
        <taxon>Fungi incertae sedis</taxon>
        <taxon>Zoopagomycota</taxon>
        <taxon>Kickxellomycotina</taxon>
        <taxon>Dimargaritomycetes</taxon>
        <taxon>Dimargaritales</taxon>
        <taxon>Dimargaritaceae</taxon>
        <taxon>Dimargaris</taxon>
    </lineage>
</organism>
<dbReference type="EMBL" id="JANBQB010000062">
    <property type="protein sequence ID" value="KAJ1983287.1"/>
    <property type="molecule type" value="Genomic_DNA"/>
</dbReference>
<sequence length="92" mass="10311">MQGVIDMDQKHAGEANGREQDIASWKRHGQQYLATQPKVRIADLSSLNSGNQSLGFRTSVPRPTAFEPVDIQAQRKRSLNFWEHRGTVPVPA</sequence>
<dbReference type="Proteomes" id="UP001151582">
    <property type="component" value="Unassembled WGS sequence"/>
</dbReference>
<dbReference type="AlphaFoldDB" id="A0A9W8EF19"/>
<proteinExistence type="predicted"/>
<gene>
    <name evidence="2" type="ORF">H4R34_001371</name>
</gene>
<evidence type="ECO:0000313" key="3">
    <source>
        <dbReference type="Proteomes" id="UP001151582"/>
    </source>
</evidence>
<keyword evidence="3" id="KW-1185">Reference proteome</keyword>
<protein>
    <submittedName>
        <fullName evidence="2">Uncharacterized protein</fullName>
    </submittedName>
</protein>
<feature type="region of interest" description="Disordered" evidence="1">
    <location>
        <begin position="1"/>
        <end position="22"/>
    </location>
</feature>
<evidence type="ECO:0000313" key="2">
    <source>
        <dbReference type="EMBL" id="KAJ1983287.1"/>
    </source>
</evidence>